<feature type="region of interest" description="Disordered" evidence="1">
    <location>
        <begin position="1"/>
        <end position="54"/>
    </location>
</feature>
<feature type="region of interest" description="Disordered" evidence="1">
    <location>
        <begin position="85"/>
        <end position="136"/>
    </location>
</feature>
<accession>A0A4P7QFV4</accession>
<feature type="transmembrane region" description="Helical" evidence="2">
    <location>
        <begin position="58"/>
        <end position="80"/>
    </location>
</feature>
<sequence length="159" mass="17137">MSNETQSFGRPEDRPRQVFPEPGQPQYQQYQEPQPHYQPQYQPEHRPDFGEGKAGNSAAIALGVLAAIALLAAGVLFALWRSAAADADKPAPPPVTSTVTTTQSTTVTETVTEDGGLGDWLPSEVPSLPSLPEDTNGFDVEGWFRDTFGLDQAEPQAGQ</sequence>
<dbReference type="Proteomes" id="UP000296352">
    <property type="component" value="Chromosome"/>
</dbReference>
<protein>
    <submittedName>
        <fullName evidence="3">Uncharacterized protein</fullName>
    </submittedName>
</protein>
<organism evidence="3 4">
    <name type="scientific">Corynebacterium endometrii</name>
    <dbReference type="NCBI Taxonomy" id="2488819"/>
    <lineage>
        <taxon>Bacteria</taxon>
        <taxon>Bacillati</taxon>
        <taxon>Actinomycetota</taxon>
        <taxon>Actinomycetes</taxon>
        <taxon>Mycobacteriales</taxon>
        <taxon>Corynebacteriaceae</taxon>
        <taxon>Corynebacterium</taxon>
    </lineage>
</organism>
<evidence type="ECO:0000256" key="1">
    <source>
        <dbReference type="SAM" id="MobiDB-lite"/>
    </source>
</evidence>
<feature type="compositionally biased region" description="Low complexity" evidence="1">
    <location>
        <begin position="121"/>
        <end position="133"/>
    </location>
</feature>
<keyword evidence="4" id="KW-1185">Reference proteome</keyword>
<dbReference type="EMBL" id="CP039247">
    <property type="protein sequence ID" value="QCB27644.1"/>
    <property type="molecule type" value="Genomic_DNA"/>
</dbReference>
<dbReference type="AlphaFoldDB" id="A0A4P7QFV4"/>
<keyword evidence="2" id="KW-1133">Transmembrane helix</keyword>
<reference evidence="3 4" key="1">
    <citation type="submission" date="2019-04" db="EMBL/GenBank/DDBJ databases">
        <title>Corynebacterium endometrii sp. nov., isolated from the uterus of a cow with endometritis.</title>
        <authorList>
            <person name="Ballas P."/>
            <person name="Ruckert C."/>
            <person name="Wagener K."/>
            <person name="Drillich M."/>
            <person name="Kaempfer P."/>
            <person name="Busse H.-J."/>
            <person name="Ehling-Schulz M."/>
        </authorList>
    </citation>
    <scope>NUCLEOTIDE SEQUENCE [LARGE SCALE GENOMIC DNA]</scope>
    <source>
        <strain evidence="3 4">LMM-1653</strain>
    </source>
</reference>
<feature type="compositionally biased region" description="Low complexity" evidence="1">
    <location>
        <begin position="96"/>
        <end position="110"/>
    </location>
</feature>
<keyword evidence="2" id="KW-0472">Membrane</keyword>
<keyword evidence="2" id="KW-0812">Transmembrane</keyword>
<proteinExistence type="predicted"/>
<dbReference type="RefSeq" id="WP_136140486.1">
    <property type="nucleotide sequence ID" value="NZ_CP039247.1"/>
</dbReference>
<evidence type="ECO:0000256" key="2">
    <source>
        <dbReference type="SAM" id="Phobius"/>
    </source>
</evidence>
<evidence type="ECO:0000313" key="4">
    <source>
        <dbReference type="Proteomes" id="UP000296352"/>
    </source>
</evidence>
<gene>
    <name evidence="3" type="ORF">CENDO_01710</name>
</gene>
<feature type="compositionally biased region" description="Low complexity" evidence="1">
    <location>
        <begin position="20"/>
        <end position="42"/>
    </location>
</feature>
<evidence type="ECO:0000313" key="3">
    <source>
        <dbReference type="EMBL" id="QCB27644.1"/>
    </source>
</evidence>
<dbReference type="KEGG" id="cee:CENDO_01710"/>
<name>A0A4P7QFV4_9CORY</name>